<feature type="region of interest" description="Disordered" evidence="1">
    <location>
        <begin position="20"/>
        <end position="54"/>
    </location>
</feature>
<gene>
    <name evidence="2" type="primary">LOC109106742</name>
</gene>
<accession>A0A9Q9X6N9</accession>
<dbReference type="RefSeq" id="XP_042596239.1">
    <property type="nucleotide sequence ID" value="XM_042740305.1"/>
</dbReference>
<evidence type="ECO:0000313" key="2">
    <source>
        <dbReference type="RefSeq" id="XP_042596239.1"/>
    </source>
</evidence>
<feature type="region of interest" description="Disordered" evidence="1">
    <location>
        <begin position="68"/>
        <end position="92"/>
    </location>
</feature>
<protein>
    <submittedName>
        <fullName evidence="2">Complexin-4</fullName>
    </submittedName>
</protein>
<organism evidence="2">
    <name type="scientific">Cyprinus carpio</name>
    <name type="common">Common carp</name>
    <dbReference type="NCBI Taxonomy" id="7962"/>
    <lineage>
        <taxon>Eukaryota</taxon>
        <taxon>Metazoa</taxon>
        <taxon>Chordata</taxon>
        <taxon>Craniata</taxon>
        <taxon>Vertebrata</taxon>
        <taxon>Euteleostomi</taxon>
        <taxon>Actinopterygii</taxon>
        <taxon>Neopterygii</taxon>
        <taxon>Teleostei</taxon>
        <taxon>Ostariophysi</taxon>
        <taxon>Cypriniformes</taxon>
        <taxon>Cyprinidae</taxon>
        <taxon>Cyprininae</taxon>
        <taxon>Cyprinus</taxon>
    </lineage>
</organism>
<sequence length="193" mass="21921">MESVLKKSLLAPVKTLKFCVSGEKTKHGARRGSRRQGSKGRSGKPDPRPLRSYQTELERERKLREAMNAQKNAERAAMRAHHKKKQQSVQNAKDAEQLRAAGGRVCLPRDLAKVVRGEAPAKDDSFCLRSAFQSLSLSAGIFTGRPRRTPSSHNYTHTLHSKHTLHTHHHNRSSRAYIETENRFWSDACRFEN</sequence>
<dbReference type="OrthoDB" id="8955697at2759"/>
<name>A0A9Q9X6N9_CYPCA</name>
<dbReference type="AlphaFoldDB" id="A0A9Q9X6N9"/>
<dbReference type="Proteomes" id="UP001155660">
    <property type="component" value="Chromosome B16"/>
</dbReference>
<feature type="compositionally biased region" description="Basic residues" evidence="1">
    <location>
        <begin position="27"/>
        <end position="42"/>
    </location>
</feature>
<proteinExistence type="predicted"/>
<dbReference type="GeneID" id="109106742"/>
<reference evidence="2" key="1">
    <citation type="submission" date="2025-08" db="UniProtKB">
        <authorList>
            <consortium name="RefSeq"/>
        </authorList>
    </citation>
    <scope>IDENTIFICATION</scope>
    <source>
        <tissue evidence="2">Muscle</tissue>
    </source>
</reference>
<dbReference type="KEGG" id="ccar:109106742"/>
<evidence type="ECO:0000256" key="1">
    <source>
        <dbReference type="SAM" id="MobiDB-lite"/>
    </source>
</evidence>